<evidence type="ECO:0000256" key="1">
    <source>
        <dbReference type="SAM" id="Phobius"/>
    </source>
</evidence>
<feature type="transmembrane region" description="Helical" evidence="1">
    <location>
        <begin position="261"/>
        <end position="280"/>
    </location>
</feature>
<dbReference type="GO" id="GO:0006817">
    <property type="term" value="P:phosphate ion transport"/>
    <property type="evidence" value="ECO:0007669"/>
    <property type="project" value="TreeGrafter"/>
</dbReference>
<proteinExistence type="predicted"/>
<keyword evidence="4" id="KW-1185">Reference proteome</keyword>
<dbReference type="RefSeq" id="XP_014152660.1">
    <property type="nucleotide sequence ID" value="XM_014297185.1"/>
</dbReference>
<feature type="domain" description="SPX" evidence="2">
    <location>
        <begin position="1"/>
        <end position="156"/>
    </location>
</feature>
<sequence length="281" mass="33127">MKFIVLELEGLISQICHVQNRIALRNHLQNNQRASVVWVDHDSEEDELTCDQMEEEFQQKVADFVNLFSENDMKVSEFFNENFHSAVKRLNGIRKYIAYYPKEEQDENSLQEAIIETYRMFLLLKNYASINFSAFHEILKNYDRRTGRMISPWFMISQSHSSKSLLTQAKGIQNFIGDIENLYANRFYKGYGSLIKARRDLLRRRQPHHMRNDQTYSIGFHSGFCVPLAGFSWAFVTLAFETRRINYMFIMNLNPKSVIRLHEILTSGFFLVAIWLSSAYL</sequence>
<evidence type="ECO:0000259" key="2">
    <source>
        <dbReference type="PROSITE" id="PS51382"/>
    </source>
</evidence>
<reference evidence="3 4" key="1">
    <citation type="submission" date="2011-02" db="EMBL/GenBank/DDBJ databases">
        <title>The Genome Sequence of Sphaeroforma arctica JP610.</title>
        <authorList>
            <consortium name="The Broad Institute Genome Sequencing Platform"/>
            <person name="Russ C."/>
            <person name="Cuomo C."/>
            <person name="Young S.K."/>
            <person name="Zeng Q."/>
            <person name="Gargeya S."/>
            <person name="Alvarado L."/>
            <person name="Berlin A."/>
            <person name="Chapman S.B."/>
            <person name="Chen Z."/>
            <person name="Freedman E."/>
            <person name="Gellesch M."/>
            <person name="Goldberg J."/>
            <person name="Griggs A."/>
            <person name="Gujja S."/>
            <person name="Heilman E."/>
            <person name="Heiman D."/>
            <person name="Howarth C."/>
            <person name="Mehta T."/>
            <person name="Neiman D."/>
            <person name="Pearson M."/>
            <person name="Roberts A."/>
            <person name="Saif S."/>
            <person name="Shea T."/>
            <person name="Shenoy N."/>
            <person name="Sisk P."/>
            <person name="Stolte C."/>
            <person name="Sykes S."/>
            <person name="White J."/>
            <person name="Yandava C."/>
            <person name="Burger G."/>
            <person name="Gray M.W."/>
            <person name="Holland P.W.H."/>
            <person name="King N."/>
            <person name="Lang F.B.F."/>
            <person name="Roger A.J."/>
            <person name="Ruiz-Trillo I."/>
            <person name="Haas B."/>
            <person name="Nusbaum C."/>
            <person name="Birren B."/>
        </authorList>
    </citation>
    <scope>NUCLEOTIDE SEQUENCE [LARGE SCALE GENOMIC DNA]</scope>
    <source>
        <strain evidence="3 4">JP610</strain>
    </source>
</reference>
<feature type="transmembrane region" description="Helical" evidence="1">
    <location>
        <begin position="218"/>
        <end position="240"/>
    </location>
</feature>
<dbReference type="GO" id="GO:0005794">
    <property type="term" value="C:Golgi apparatus"/>
    <property type="evidence" value="ECO:0007669"/>
    <property type="project" value="TreeGrafter"/>
</dbReference>
<accession>A0A0L0FS15</accession>
<evidence type="ECO:0000313" key="4">
    <source>
        <dbReference type="Proteomes" id="UP000054560"/>
    </source>
</evidence>
<dbReference type="AlphaFoldDB" id="A0A0L0FS15"/>
<dbReference type="GeneID" id="25909326"/>
<keyword evidence="1" id="KW-1133">Transmembrane helix</keyword>
<evidence type="ECO:0000313" key="3">
    <source>
        <dbReference type="EMBL" id="KNC78758.1"/>
    </source>
</evidence>
<dbReference type="InterPro" id="IPR004331">
    <property type="entry name" value="SPX_dom"/>
</dbReference>
<dbReference type="EMBL" id="KQ242429">
    <property type="protein sequence ID" value="KNC78758.1"/>
    <property type="molecule type" value="Genomic_DNA"/>
</dbReference>
<dbReference type="PANTHER" id="PTHR10783:SF103">
    <property type="entry name" value="SOLUTE CARRIER FAMILY 53 MEMBER 1"/>
    <property type="match status" value="1"/>
</dbReference>
<gene>
    <name evidence="3" type="ORF">SARC_08822</name>
</gene>
<dbReference type="Proteomes" id="UP000054560">
    <property type="component" value="Unassembled WGS sequence"/>
</dbReference>
<dbReference type="PANTHER" id="PTHR10783">
    <property type="entry name" value="XENOTROPIC AND POLYTROPIC RETROVIRUS RECEPTOR 1-RELATED"/>
    <property type="match status" value="1"/>
</dbReference>
<dbReference type="STRING" id="667725.A0A0L0FS15"/>
<keyword evidence="1" id="KW-0812">Transmembrane</keyword>
<dbReference type="Pfam" id="PF03105">
    <property type="entry name" value="SPX"/>
    <property type="match status" value="1"/>
</dbReference>
<dbReference type="GO" id="GO:0005886">
    <property type="term" value="C:plasma membrane"/>
    <property type="evidence" value="ECO:0007669"/>
    <property type="project" value="TreeGrafter"/>
</dbReference>
<dbReference type="PROSITE" id="PS51382">
    <property type="entry name" value="SPX"/>
    <property type="match status" value="1"/>
</dbReference>
<organism evidence="3 4">
    <name type="scientific">Sphaeroforma arctica JP610</name>
    <dbReference type="NCBI Taxonomy" id="667725"/>
    <lineage>
        <taxon>Eukaryota</taxon>
        <taxon>Ichthyosporea</taxon>
        <taxon>Ichthyophonida</taxon>
        <taxon>Sphaeroforma</taxon>
    </lineage>
</organism>
<protein>
    <recommendedName>
        <fullName evidence="2">SPX domain-containing protein</fullName>
    </recommendedName>
</protein>
<keyword evidence="1" id="KW-0472">Membrane</keyword>
<dbReference type="GO" id="GO:0000822">
    <property type="term" value="F:inositol hexakisphosphate binding"/>
    <property type="evidence" value="ECO:0007669"/>
    <property type="project" value="TreeGrafter"/>
</dbReference>
<name>A0A0L0FS15_9EUKA</name>
<dbReference type="GO" id="GO:0016036">
    <property type="term" value="P:cellular response to phosphate starvation"/>
    <property type="evidence" value="ECO:0007669"/>
    <property type="project" value="TreeGrafter"/>
</dbReference>
<dbReference type="OrthoDB" id="9970435at2759"/>